<gene>
    <name evidence="8 9" type="primary">mqo</name>
    <name evidence="9" type="ORF">GCM10025783_29430</name>
</gene>
<sequence length="492" mass="53925">MAQDETIDVVLIGGGIMSATLGTLLHALQPDWKIRIYERLGRVAQESSNPWNNAGTGHAALCELNYTPERPDGSIDITSAVKVNEQFQISREFWASLAEQTRLPSGTFFINSTPHMTFVRGAEHVDYLRRRWEALTDHPLFAEMQFSEDPKVIHDWAPLLMVGRDKSQPVAATRAESGTDVDFGALTRALMDGLVDDGADLLLNTEVTKLKRQKDGTWRVRSRHLVGSDQREVNARFVFVGAGGWALKLLQKAGIPEARGYGLFPISGQWLRADDPDLVAKHRAKVYGKASIGAPPMSVPHLDTRIVDGRASLLFGPYAGLSPRFLKHGGLLDLPLSVRPHNLIPLLAVAKDNFALVRYLVRELTKSKKAKFGSLQEFFPDADPKDWYSLGAGQRAQVIKKDPKKGGVLQFGTEVVSGADGTIAGLLGASPGASTAAAIMLDVLRRSFPDRLAAWEPELRRLIPTYGALLSDDPRNARRIQESTAKTLGLTA</sequence>
<dbReference type="Gene3D" id="3.30.9.10">
    <property type="entry name" value="D-Amino Acid Oxidase, subunit A, domain 2"/>
    <property type="match status" value="1"/>
</dbReference>
<dbReference type="RefSeq" id="WP_345482076.1">
    <property type="nucleotide sequence ID" value="NZ_BAABLP010000006.1"/>
</dbReference>
<dbReference type="Pfam" id="PF06039">
    <property type="entry name" value="Mqo"/>
    <property type="match status" value="1"/>
</dbReference>
<protein>
    <recommendedName>
        <fullName evidence="8">Probable malate:quinone oxidoreductase</fullName>
        <ecNumber evidence="8">1.1.5.4</ecNumber>
    </recommendedName>
    <alternativeName>
        <fullName evidence="8">MQO</fullName>
    </alternativeName>
    <alternativeName>
        <fullName evidence="8">Malate dehydrogenase [quinone]</fullName>
    </alternativeName>
</protein>
<dbReference type="EC" id="1.1.5.4" evidence="8"/>
<evidence type="ECO:0000256" key="5">
    <source>
        <dbReference type="ARBA" id="ARBA00022630"/>
    </source>
</evidence>
<dbReference type="EMBL" id="BAABLP010000006">
    <property type="protein sequence ID" value="GAA4754474.1"/>
    <property type="molecule type" value="Genomic_DNA"/>
</dbReference>
<dbReference type="NCBIfam" id="NF003605">
    <property type="entry name" value="PRK05257.1-4"/>
    <property type="match status" value="1"/>
</dbReference>
<evidence type="ECO:0000313" key="10">
    <source>
        <dbReference type="Proteomes" id="UP001500121"/>
    </source>
</evidence>
<comment type="caution">
    <text evidence="9">The sequence shown here is derived from an EMBL/GenBank/DDBJ whole genome shotgun (WGS) entry which is preliminary data.</text>
</comment>
<evidence type="ECO:0000256" key="3">
    <source>
        <dbReference type="ARBA" id="ARBA00005012"/>
    </source>
</evidence>
<accession>A0ABP8ZET4</accession>
<evidence type="ECO:0000256" key="6">
    <source>
        <dbReference type="ARBA" id="ARBA00022827"/>
    </source>
</evidence>
<evidence type="ECO:0000256" key="7">
    <source>
        <dbReference type="ARBA" id="ARBA00023002"/>
    </source>
</evidence>
<evidence type="ECO:0000256" key="4">
    <source>
        <dbReference type="ARBA" id="ARBA00022532"/>
    </source>
</evidence>
<dbReference type="NCBIfam" id="NF003606">
    <property type="entry name" value="PRK05257.2-1"/>
    <property type="match status" value="1"/>
</dbReference>
<keyword evidence="5 8" id="KW-0285">Flavoprotein</keyword>
<evidence type="ECO:0000313" key="9">
    <source>
        <dbReference type="EMBL" id="GAA4754474.1"/>
    </source>
</evidence>
<evidence type="ECO:0000256" key="2">
    <source>
        <dbReference type="ARBA" id="ARBA00001974"/>
    </source>
</evidence>
<comment type="cofactor">
    <cofactor evidence="2 8">
        <name>FAD</name>
        <dbReference type="ChEBI" id="CHEBI:57692"/>
    </cofactor>
</comment>
<keyword evidence="6 8" id="KW-0274">FAD</keyword>
<comment type="pathway">
    <text evidence="3 8">Carbohydrate metabolism; tricarboxylic acid cycle; oxaloacetate from (S)-malate (quinone route): step 1/1.</text>
</comment>
<dbReference type="Gene3D" id="3.50.50.60">
    <property type="entry name" value="FAD/NAD(P)-binding domain"/>
    <property type="match status" value="1"/>
</dbReference>
<dbReference type="HAMAP" id="MF_00212">
    <property type="entry name" value="MQO"/>
    <property type="match status" value="1"/>
</dbReference>
<dbReference type="NCBIfam" id="NF009875">
    <property type="entry name" value="PRK13339.1"/>
    <property type="match status" value="1"/>
</dbReference>
<dbReference type="NCBIfam" id="NF003603">
    <property type="entry name" value="PRK05257.1-1"/>
    <property type="match status" value="1"/>
</dbReference>
<dbReference type="NCBIfam" id="NF003611">
    <property type="entry name" value="PRK05257.3-2"/>
    <property type="match status" value="1"/>
</dbReference>
<comment type="catalytic activity">
    <reaction evidence="1 8">
        <text>(S)-malate + a quinone = a quinol + oxaloacetate</text>
        <dbReference type="Rhea" id="RHEA:46012"/>
        <dbReference type="ChEBI" id="CHEBI:15589"/>
        <dbReference type="ChEBI" id="CHEBI:16452"/>
        <dbReference type="ChEBI" id="CHEBI:24646"/>
        <dbReference type="ChEBI" id="CHEBI:132124"/>
        <dbReference type="EC" id="1.1.5.4"/>
    </reaction>
</comment>
<keyword evidence="10" id="KW-1185">Reference proteome</keyword>
<reference evidence="10" key="1">
    <citation type="journal article" date="2019" name="Int. J. Syst. Evol. Microbiol.">
        <title>The Global Catalogue of Microorganisms (GCM) 10K type strain sequencing project: providing services to taxonomists for standard genome sequencing and annotation.</title>
        <authorList>
            <consortium name="The Broad Institute Genomics Platform"/>
            <consortium name="The Broad Institute Genome Sequencing Center for Infectious Disease"/>
            <person name="Wu L."/>
            <person name="Ma J."/>
        </authorList>
    </citation>
    <scope>NUCLEOTIDE SEQUENCE [LARGE SCALE GENOMIC DNA]</scope>
    <source>
        <strain evidence="10">JCM 19015</strain>
    </source>
</reference>
<dbReference type="NCBIfam" id="NF003610">
    <property type="entry name" value="PRK05257.3-1"/>
    <property type="match status" value="1"/>
</dbReference>
<keyword evidence="4 8" id="KW-0816">Tricarboxylic acid cycle</keyword>
<dbReference type="SUPFAM" id="SSF51905">
    <property type="entry name" value="FAD/NAD(P)-binding domain"/>
    <property type="match status" value="1"/>
</dbReference>
<dbReference type="PANTHER" id="PTHR43104">
    <property type="entry name" value="L-2-HYDROXYGLUTARATE DEHYDROGENASE, MITOCHONDRIAL"/>
    <property type="match status" value="1"/>
</dbReference>
<organism evidence="9 10">
    <name type="scientific">Amnibacterium soli</name>
    <dbReference type="NCBI Taxonomy" id="1282736"/>
    <lineage>
        <taxon>Bacteria</taxon>
        <taxon>Bacillati</taxon>
        <taxon>Actinomycetota</taxon>
        <taxon>Actinomycetes</taxon>
        <taxon>Micrococcales</taxon>
        <taxon>Microbacteriaceae</taxon>
        <taxon>Amnibacterium</taxon>
    </lineage>
</organism>
<proteinExistence type="inferred from homology"/>
<dbReference type="InterPro" id="IPR036188">
    <property type="entry name" value="FAD/NAD-bd_sf"/>
</dbReference>
<evidence type="ECO:0000256" key="8">
    <source>
        <dbReference type="HAMAP-Rule" id="MF_00212"/>
    </source>
</evidence>
<dbReference type="InterPro" id="IPR006231">
    <property type="entry name" value="MQO"/>
</dbReference>
<comment type="similarity">
    <text evidence="8">Belongs to the MQO family.</text>
</comment>
<name>A0ABP8ZET4_9MICO</name>
<dbReference type="PANTHER" id="PTHR43104:SF2">
    <property type="entry name" value="L-2-HYDROXYGLUTARATE DEHYDROGENASE, MITOCHONDRIAL"/>
    <property type="match status" value="1"/>
</dbReference>
<evidence type="ECO:0000256" key="1">
    <source>
        <dbReference type="ARBA" id="ARBA00001139"/>
    </source>
</evidence>
<keyword evidence="7 8" id="KW-0560">Oxidoreductase</keyword>
<dbReference type="Proteomes" id="UP001500121">
    <property type="component" value="Unassembled WGS sequence"/>
</dbReference>
<dbReference type="NCBIfam" id="TIGR01320">
    <property type="entry name" value="mal_quin_oxido"/>
    <property type="match status" value="1"/>
</dbReference>